<dbReference type="Pfam" id="PF00005">
    <property type="entry name" value="ABC_tran"/>
    <property type="match status" value="1"/>
</dbReference>
<dbReference type="GO" id="GO:0016887">
    <property type="term" value="F:ATP hydrolysis activity"/>
    <property type="evidence" value="ECO:0007669"/>
    <property type="project" value="InterPro"/>
</dbReference>
<dbReference type="EMBL" id="CAEZSR010000254">
    <property type="protein sequence ID" value="CAB4593851.1"/>
    <property type="molecule type" value="Genomic_DNA"/>
</dbReference>
<keyword evidence="3" id="KW-0067">ATP-binding</keyword>
<name>A0A6J6FYE4_9ZZZZ</name>
<dbReference type="InterPro" id="IPR027417">
    <property type="entry name" value="P-loop_NTPase"/>
</dbReference>
<dbReference type="InterPro" id="IPR050153">
    <property type="entry name" value="Metal_Ion_Import_ABC"/>
</dbReference>
<organism evidence="5">
    <name type="scientific">freshwater metagenome</name>
    <dbReference type="NCBI Taxonomy" id="449393"/>
    <lineage>
        <taxon>unclassified sequences</taxon>
        <taxon>metagenomes</taxon>
        <taxon>ecological metagenomes</taxon>
    </lineage>
</organism>
<dbReference type="PROSITE" id="PS50893">
    <property type="entry name" value="ABC_TRANSPORTER_2"/>
    <property type="match status" value="1"/>
</dbReference>
<sequence>MTRTAFSATGLVCDYGRGPVLRSVDLSITAGEVVGIVGPSGCGKTTLLKAFAGIVPVRSGELRVFDEPLTRATAHRHVSYVPQSSSVNPAVPMTALDAVMLGLAGRSPRRPTFSRPERRRSFELLERLGVDDVAGRQVAELSGGQLQRVLIARALVTEPDVVLMDEPTSGLDLRRLREVLLLIRDLHRSGTTVVLTTHDLNWVAAQLPRVVFLDGTVVADGRPLDVITTEVIDRVYGAPAKVIHDRRGNVVVLAQLSGGAPPSDAAPARTVTS</sequence>
<dbReference type="InterPro" id="IPR003593">
    <property type="entry name" value="AAA+_ATPase"/>
</dbReference>
<dbReference type="PANTHER" id="PTHR42734">
    <property type="entry name" value="METAL TRANSPORT SYSTEM ATP-BINDING PROTEIN TM_0124-RELATED"/>
    <property type="match status" value="1"/>
</dbReference>
<dbReference type="SUPFAM" id="SSF52540">
    <property type="entry name" value="P-loop containing nucleoside triphosphate hydrolases"/>
    <property type="match status" value="1"/>
</dbReference>
<evidence type="ECO:0000256" key="2">
    <source>
        <dbReference type="ARBA" id="ARBA00022741"/>
    </source>
</evidence>
<proteinExistence type="predicted"/>
<accession>A0A6J6FYE4</accession>
<reference evidence="5" key="1">
    <citation type="submission" date="2020-05" db="EMBL/GenBank/DDBJ databases">
        <authorList>
            <person name="Chiriac C."/>
            <person name="Salcher M."/>
            <person name="Ghai R."/>
            <person name="Kavagutti S V."/>
        </authorList>
    </citation>
    <scope>NUCLEOTIDE SEQUENCE</scope>
</reference>
<dbReference type="SMART" id="SM00382">
    <property type="entry name" value="AAA"/>
    <property type="match status" value="1"/>
</dbReference>
<gene>
    <name evidence="5" type="ORF">UFOPK1493_03891</name>
</gene>
<evidence type="ECO:0000256" key="1">
    <source>
        <dbReference type="ARBA" id="ARBA00022448"/>
    </source>
</evidence>
<protein>
    <submittedName>
        <fullName evidence="5">Unannotated protein</fullName>
    </submittedName>
</protein>
<evidence type="ECO:0000256" key="3">
    <source>
        <dbReference type="ARBA" id="ARBA00022840"/>
    </source>
</evidence>
<keyword evidence="1" id="KW-0813">Transport</keyword>
<keyword evidence="2" id="KW-0547">Nucleotide-binding</keyword>
<dbReference type="InterPro" id="IPR017871">
    <property type="entry name" value="ABC_transporter-like_CS"/>
</dbReference>
<dbReference type="GO" id="GO:0005524">
    <property type="term" value="F:ATP binding"/>
    <property type="evidence" value="ECO:0007669"/>
    <property type="project" value="UniProtKB-KW"/>
</dbReference>
<dbReference type="AlphaFoldDB" id="A0A6J6FYE4"/>
<dbReference type="PROSITE" id="PS00211">
    <property type="entry name" value="ABC_TRANSPORTER_1"/>
    <property type="match status" value="1"/>
</dbReference>
<dbReference type="Gene3D" id="3.40.50.300">
    <property type="entry name" value="P-loop containing nucleotide triphosphate hydrolases"/>
    <property type="match status" value="1"/>
</dbReference>
<feature type="domain" description="ABC transporter" evidence="4">
    <location>
        <begin position="6"/>
        <end position="239"/>
    </location>
</feature>
<dbReference type="InterPro" id="IPR003439">
    <property type="entry name" value="ABC_transporter-like_ATP-bd"/>
</dbReference>
<evidence type="ECO:0000259" key="4">
    <source>
        <dbReference type="PROSITE" id="PS50893"/>
    </source>
</evidence>
<evidence type="ECO:0000313" key="5">
    <source>
        <dbReference type="EMBL" id="CAB4593851.1"/>
    </source>
</evidence>